<dbReference type="GO" id="GO:0005669">
    <property type="term" value="C:transcription factor TFIID complex"/>
    <property type="evidence" value="ECO:0007669"/>
    <property type="project" value="InterPro"/>
</dbReference>
<dbReference type="Proteomes" id="UP000007801">
    <property type="component" value="Unassembled WGS sequence"/>
</dbReference>
<gene>
    <name evidence="7" type="primary">Dana\GF14825</name>
    <name evidence="7" type="synonym">dana_GLEANR_15590</name>
    <name evidence="7" type="ORF">GF14825</name>
</gene>
<dbReference type="OMA" id="DIYLYEW"/>
<keyword evidence="3" id="KW-0805">Transcription regulation</keyword>
<dbReference type="PANTHER" id="PTHR10221">
    <property type="entry name" value="TRANSCRIPTION INITIATION FACTOR TFIID SUBUNIT 6"/>
    <property type="match status" value="1"/>
</dbReference>
<dbReference type="GO" id="GO:0003713">
    <property type="term" value="F:transcription coactivator activity"/>
    <property type="evidence" value="ECO:0007669"/>
    <property type="project" value="TreeGrafter"/>
</dbReference>
<accession>B3MM57</accession>
<keyword evidence="5" id="KW-0539">Nucleus</keyword>
<dbReference type="GO" id="GO:0046982">
    <property type="term" value="F:protein heterodimerization activity"/>
    <property type="evidence" value="ECO:0007669"/>
    <property type="project" value="EnsemblMetazoa"/>
</dbReference>
<dbReference type="GO" id="GO:0045944">
    <property type="term" value="P:positive regulation of transcription by RNA polymerase II"/>
    <property type="evidence" value="ECO:0007669"/>
    <property type="project" value="EnsemblMetazoa"/>
</dbReference>
<evidence type="ECO:0000256" key="5">
    <source>
        <dbReference type="ARBA" id="ARBA00023242"/>
    </source>
</evidence>
<sequence length="708" mass="78574">MKTPGAGKKSTKSRSKSAKLELASKNAASAAASASSAATVSTSALGGGVAVGSLPATPSHLNMVTTPTTPTSSFGNYNMFDASFQVASSGHGAAGGASGEACSNSSRVINQKSYAGFDPRSIKIFWEQHDQTDVELPQDVCARLAEDASYKVWELINNVKTYSRHSGGVVTYDLVNEVLKDADVPPMLGAMDSDWDRIDYDGSYYFHSDKIFELREEFQKEITLAMPGDADFHSFCPVEDKHLEQLKQVVQNLVTAAVFADSKSQREAVCHAFQTPLMGSIYRVIVTKVIHLLAFKQQDQLSQRCWRLLRACNYNSHVNHVSCRSEYFHLAEVLVCQLLAPYETIKPPSEGSEGLCTDPGTTTVKMEYEEQLKLEPEQFSNQETPMMEVGKEDHAEDQPVFASENSQEHTIYKLQTEDEEPTPDPELQHMSSFFASPVGSVCVEELCDTIGQLASQSGYFHSECLFLITRRLARYFETRDSCSERDLKYVRRAVRGLIALGEYAFREFIPYIYKLQADTIPECMWQDLAQAAIYLGGKDDIFLYEWLEHGCGAALQPFMVHYAQSLEKMITKRYESARAPAYSVEPVPGVRRLEWSTLAAAMCHGDDPSKALKPKPTMREAFPELQQPNLQHNCAGNIRFKFAGCRPVLLKPKALSVPQTGDSPSSTTNGGTGCGASSEIFIAKRKLFKPLTNVRKWSPESGYHFLRI</sequence>
<dbReference type="GO" id="GO:0016251">
    <property type="term" value="F:RNA polymerase II general transcription initiation factor activity"/>
    <property type="evidence" value="ECO:0007669"/>
    <property type="project" value="InterPro"/>
</dbReference>
<dbReference type="OrthoDB" id="6621890at2759"/>
<keyword evidence="4" id="KW-0804">Transcription</keyword>
<dbReference type="GeneID" id="6497643"/>
<comment type="similarity">
    <text evidence="2">Belongs to the TAF6 family.</text>
</comment>
<dbReference type="CDD" id="cd22932">
    <property type="entry name" value="HFD_TAF6L"/>
    <property type="match status" value="1"/>
</dbReference>
<organism evidence="7 8">
    <name type="scientific">Drosophila ananassae</name>
    <name type="common">Fruit fly</name>
    <dbReference type="NCBI Taxonomy" id="7217"/>
    <lineage>
        <taxon>Eukaryota</taxon>
        <taxon>Metazoa</taxon>
        <taxon>Ecdysozoa</taxon>
        <taxon>Arthropoda</taxon>
        <taxon>Hexapoda</taxon>
        <taxon>Insecta</taxon>
        <taxon>Pterygota</taxon>
        <taxon>Neoptera</taxon>
        <taxon>Endopterygota</taxon>
        <taxon>Diptera</taxon>
        <taxon>Brachycera</taxon>
        <taxon>Muscomorpha</taxon>
        <taxon>Ephydroidea</taxon>
        <taxon>Drosophilidae</taxon>
        <taxon>Drosophila</taxon>
        <taxon>Sophophora</taxon>
    </lineage>
</organism>
<dbReference type="PhylomeDB" id="B3MM57"/>
<dbReference type="GO" id="GO:0046695">
    <property type="term" value="C:SLIK (SAGA-like) complex"/>
    <property type="evidence" value="ECO:0007669"/>
    <property type="project" value="InterPro"/>
</dbReference>
<name>B3MM57_DROAN</name>
<evidence type="ECO:0000256" key="4">
    <source>
        <dbReference type="ARBA" id="ARBA00023163"/>
    </source>
</evidence>
<dbReference type="GO" id="GO:0000124">
    <property type="term" value="C:SAGA complex"/>
    <property type="evidence" value="ECO:0007669"/>
    <property type="project" value="EnsemblMetazoa"/>
</dbReference>
<protein>
    <submittedName>
        <fullName evidence="7">Uncharacterized protein</fullName>
    </submittedName>
</protein>
<dbReference type="PANTHER" id="PTHR10221:SF9">
    <property type="entry name" value="TRANSCRIPTION INITIATION FACTOR TFIID SUBUNIT 6"/>
    <property type="match status" value="1"/>
</dbReference>
<dbReference type="CTD" id="33255"/>
<comment type="subcellular location">
    <subcellularLocation>
        <location evidence="1">Nucleus</location>
    </subcellularLocation>
</comment>
<dbReference type="STRING" id="7217.B3MM57"/>
<dbReference type="FunCoup" id="B3MM57">
    <property type="interactions" value="214"/>
</dbReference>
<evidence type="ECO:0000256" key="2">
    <source>
        <dbReference type="ARBA" id="ARBA00007688"/>
    </source>
</evidence>
<reference evidence="7 8" key="1">
    <citation type="journal article" date="2007" name="Nature">
        <title>Evolution of genes and genomes on the Drosophila phylogeny.</title>
        <authorList>
            <consortium name="Drosophila 12 Genomes Consortium"/>
            <person name="Clark A.G."/>
            <person name="Eisen M.B."/>
            <person name="Smith D.R."/>
            <person name="Bergman C.M."/>
            <person name="Oliver B."/>
            <person name="Markow T.A."/>
            <person name="Kaufman T.C."/>
            <person name="Kellis M."/>
            <person name="Gelbart W."/>
            <person name="Iyer V.N."/>
            <person name="Pollard D.A."/>
            <person name="Sackton T.B."/>
            <person name="Larracuente A.M."/>
            <person name="Singh N.D."/>
            <person name="Abad J.P."/>
            <person name="Abt D.N."/>
            <person name="Adryan B."/>
            <person name="Aguade M."/>
            <person name="Akashi H."/>
            <person name="Anderson W.W."/>
            <person name="Aquadro C.F."/>
            <person name="Ardell D.H."/>
            <person name="Arguello R."/>
            <person name="Artieri C.G."/>
            <person name="Barbash D.A."/>
            <person name="Barker D."/>
            <person name="Barsanti P."/>
            <person name="Batterham P."/>
            <person name="Batzoglou S."/>
            <person name="Begun D."/>
            <person name="Bhutkar A."/>
            <person name="Blanco E."/>
            <person name="Bosak S.A."/>
            <person name="Bradley R.K."/>
            <person name="Brand A.D."/>
            <person name="Brent M.R."/>
            <person name="Brooks A.N."/>
            <person name="Brown R.H."/>
            <person name="Butlin R.K."/>
            <person name="Caggese C."/>
            <person name="Calvi B.R."/>
            <person name="Bernardo de Carvalho A."/>
            <person name="Caspi A."/>
            <person name="Castrezana S."/>
            <person name="Celniker S.E."/>
            <person name="Chang J.L."/>
            <person name="Chapple C."/>
            <person name="Chatterji S."/>
            <person name="Chinwalla A."/>
            <person name="Civetta A."/>
            <person name="Clifton S.W."/>
            <person name="Comeron J.M."/>
            <person name="Costello J.C."/>
            <person name="Coyne J.A."/>
            <person name="Daub J."/>
            <person name="David R.G."/>
            <person name="Delcher A.L."/>
            <person name="Delehaunty K."/>
            <person name="Do C.B."/>
            <person name="Ebling H."/>
            <person name="Edwards K."/>
            <person name="Eickbush T."/>
            <person name="Evans J.D."/>
            <person name="Filipski A."/>
            <person name="Findeiss S."/>
            <person name="Freyhult E."/>
            <person name="Fulton L."/>
            <person name="Fulton R."/>
            <person name="Garcia A.C."/>
            <person name="Gardiner A."/>
            <person name="Garfield D.A."/>
            <person name="Garvin B.E."/>
            <person name="Gibson G."/>
            <person name="Gilbert D."/>
            <person name="Gnerre S."/>
            <person name="Godfrey J."/>
            <person name="Good R."/>
            <person name="Gotea V."/>
            <person name="Gravely B."/>
            <person name="Greenberg A.J."/>
            <person name="Griffiths-Jones S."/>
            <person name="Gross S."/>
            <person name="Guigo R."/>
            <person name="Gustafson E.A."/>
            <person name="Haerty W."/>
            <person name="Hahn M.W."/>
            <person name="Halligan D.L."/>
            <person name="Halpern A.L."/>
            <person name="Halter G.M."/>
            <person name="Han M.V."/>
            <person name="Heger A."/>
            <person name="Hillier L."/>
            <person name="Hinrichs A.S."/>
            <person name="Holmes I."/>
            <person name="Hoskins R.A."/>
            <person name="Hubisz M.J."/>
            <person name="Hultmark D."/>
            <person name="Huntley M.A."/>
            <person name="Jaffe D.B."/>
            <person name="Jagadeeshan S."/>
            <person name="Jeck W.R."/>
            <person name="Johnson J."/>
            <person name="Jones C.D."/>
            <person name="Jordan W.C."/>
            <person name="Karpen G.H."/>
            <person name="Kataoka E."/>
            <person name="Keightley P.D."/>
            <person name="Kheradpour P."/>
            <person name="Kirkness E.F."/>
            <person name="Koerich L.B."/>
            <person name="Kristiansen K."/>
            <person name="Kudrna D."/>
            <person name="Kulathinal R.J."/>
            <person name="Kumar S."/>
            <person name="Kwok R."/>
            <person name="Lander E."/>
            <person name="Langley C.H."/>
            <person name="Lapoint R."/>
            <person name="Lazzaro B.P."/>
            <person name="Lee S.J."/>
            <person name="Levesque L."/>
            <person name="Li R."/>
            <person name="Lin C.F."/>
            <person name="Lin M.F."/>
            <person name="Lindblad-Toh K."/>
            <person name="Llopart A."/>
            <person name="Long M."/>
            <person name="Low L."/>
            <person name="Lozovsky E."/>
            <person name="Lu J."/>
            <person name="Luo M."/>
            <person name="Machado C.A."/>
            <person name="Makalowski W."/>
            <person name="Marzo M."/>
            <person name="Matsuda M."/>
            <person name="Matzkin L."/>
            <person name="McAllister B."/>
            <person name="McBride C.S."/>
            <person name="McKernan B."/>
            <person name="McKernan K."/>
            <person name="Mendez-Lago M."/>
            <person name="Minx P."/>
            <person name="Mollenhauer M.U."/>
            <person name="Montooth K."/>
            <person name="Mount S.M."/>
            <person name="Mu X."/>
            <person name="Myers E."/>
            <person name="Negre B."/>
            <person name="Newfeld S."/>
            <person name="Nielsen R."/>
            <person name="Noor M.A."/>
            <person name="O'Grady P."/>
            <person name="Pachter L."/>
            <person name="Papaceit M."/>
            <person name="Parisi M.J."/>
            <person name="Parisi M."/>
            <person name="Parts L."/>
            <person name="Pedersen J.S."/>
            <person name="Pesole G."/>
            <person name="Phillippy A.M."/>
            <person name="Ponting C.P."/>
            <person name="Pop M."/>
            <person name="Porcelli D."/>
            <person name="Powell J.R."/>
            <person name="Prohaska S."/>
            <person name="Pruitt K."/>
            <person name="Puig M."/>
            <person name="Quesneville H."/>
            <person name="Ram K.R."/>
            <person name="Rand D."/>
            <person name="Rasmussen M.D."/>
            <person name="Reed L.K."/>
            <person name="Reenan R."/>
            <person name="Reily A."/>
            <person name="Remington K.A."/>
            <person name="Rieger T.T."/>
            <person name="Ritchie M.G."/>
            <person name="Robin C."/>
            <person name="Rogers Y.H."/>
            <person name="Rohde C."/>
            <person name="Rozas J."/>
            <person name="Rubenfield M.J."/>
            <person name="Ruiz A."/>
            <person name="Russo S."/>
            <person name="Salzberg S.L."/>
            <person name="Sanchez-Gracia A."/>
            <person name="Saranga D.J."/>
            <person name="Sato H."/>
            <person name="Schaeffer S.W."/>
            <person name="Schatz M.C."/>
            <person name="Schlenke T."/>
            <person name="Schwartz R."/>
            <person name="Segarra C."/>
            <person name="Singh R.S."/>
            <person name="Sirot L."/>
            <person name="Sirota M."/>
            <person name="Sisneros N.B."/>
            <person name="Smith C.D."/>
            <person name="Smith T.F."/>
            <person name="Spieth J."/>
            <person name="Stage D.E."/>
            <person name="Stark A."/>
            <person name="Stephan W."/>
            <person name="Strausberg R.L."/>
            <person name="Strempel S."/>
            <person name="Sturgill D."/>
            <person name="Sutton G."/>
            <person name="Sutton G.G."/>
            <person name="Tao W."/>
            <person name="Teichmann S."/>
            <person name="Tobari Y.N."/>
            <person name="Tomimura Y."/>
            <person name="Tsolas J.M."/>
            <person name="Valente V.L."/>
            <person name="Venter E."/>
            <person name="Venter J.C."/>
            <person name="Vicario S."/>
            <person name="Vieira F.G."/>
            <person name="Vilella A.J."/>
            <person name="Villasante A."/>
            <person name="Walenz B."/>
            <person name="Wang J."/>
            <person name="Wasserman M."/>
            <person name="Watts T."/>
            <person name="Wilson D."/>
            <person name="Wilson R.K."/>
            <person name="Wing R.A."/>
            <person name="Wolfner M.F."/>
            <person name="Wong A."/>
            <person name="Wong G.K."/>
            <person name="Wu C.I."/>
            <person name="Wu G."/>
            <person name="Yamamoto D."/>
            <person name="Yang H.P."/>
            <person name="Yang S.P."/>
            <person name="Yorke J.A."/>
            <person name="Yoshida K."/>
            <person name="Zdobnov E."/>
            <person name="Zhang P."/>
            <person name="Zhang Y."/>
            <person name="Zimin A.V."/>
            <person name="Baldwin J."/>
            <person name="Abdouelleil A."/>
            <person name="Abdulkadir J."/>
            <person name="Abebe A."/>
            <person name="Abera B."/>
            <person name="Abreu J."/>
            <person name="Acer S.C."/>
            <person name="Aftuck L."/>
            <person name="Alexander A."/>
            <person name="An P."/>
            <person name="Anderson E."/>
            <person name="Anderson S."/>
            <person name="Arachi H."/>
            <person name="Azer M."/>
            <person name="Bachantsang P."/>
            <person name="Barry A."/>
            <person name="Bayul T."/>
            <person name="Berlin A."/>
            <person name="Bessette D."/>
            <person name="Bloom T."/>
            <person name="Blye J."/>
            <person name="Boguslavskiy L."/>
            <person name="Bonnet C."/>
            <person name="Boukhgalter B."/>
            <person name="Bourzgui I."/>
            <person name="Brown A."/>
            <person name="Cahill P."/>
            <person name="Channer S."/>
            <person name="Cheshatsang Y."/>
            <person name="Chuda L."/>
            <person name="Citroen M."/>
            <person name="Collymore A."/>
            <person name="Cooke P."/>
            <person name="Costello M."/>
            <person name="D'Aco K."/>
            <person name="Daza R."/>
            <person name="De Haan G."/>
            <person name="DeGray S."/>
            <person name="DeMaso C."/>
            <person name="Dhargay N."/>
            <person name="Dooley K."/>
            <person name="Dooley E."/>
            <person name="Doricent M."/>
            <person name="Dorje P."/>
            <person name="Dorjee K."/>
            <person name="Dupes A."/>
            <person name="Elong R."/>
            <person name="Falk J."/>
            <person name="Farina A."/>
            <person name="Faro S."/>
            <person name="Ferguson D."/>
            <person name="Fisher S."/>
            <person name="Foley C.D."/>
            <person name="Franke A."/>
            <person name="Friedrich D."/>
            <person name="Gadbois L."/>
            <person name="Gearin G."/>
            <person name="Gearin C.R."/>
            <person name="Giannoukos G."/>
            <person name="Goode T."/>
            <person name="Graham J."/>
            <person name="Grandbois E."/>
            <person name="Grewal S."/>
            <person name="Gyaltsen K."/>
            <person name="Hafez N."/>
            <person name="Hagos B."/>
            <person name="Hall J."/>
            <person name="Henson C."/>
            <person name="Hollinger A."/>
            <person name="Honan T."/>
            <person name="Huard M.D."/>
            <person name="Hughes L."/>
            <person name="Hurhula B."/>
            <person name="Husby M.E."/>
            <person name="Kamat A."/>
            <person name="Kanga B."/>
            <person name="Kashin S."/>
            <person name="Khazanovich D."/>
            <person name="Kisner P."/>
            <person name="Lance K."/>
            <person name="Lara M."/>
            <person name="Lee W."/>
            <person name="Lennon N."/>
            <person name="Letendre F."/>
            <person name="LeVine R."/>
            <person name="Lipovsky A."/>
            <person name="Liu X."/>
            <person name="Liu J."/>
            <person name="Liu S."/>
            <person name="Lokyitsang T."/>
            <person name="Lokyitsang Y."/>
            <person name="Lubonja R."/>
            <person name="Lui A."/>
            <person name="MacDonald P."/>
            <person name="Magnisalis V."/>
            <person name="Maru K."/>
            <person name="Matthews C."/>
            <person name="McCusker W."/>
            <person name="McDonough S."/>
            <person name="Mehta T."/>
            <person name="Meldrim J."/>
            <person name="Meneus L."/>
            <person name="Mihai O."/>
            <person name="Mihalev A."/>
            <person name="Mihova T."/>
            <person name="Mittelman R."/>
            <person name="Mlenga V."/>
            <person name="Montmayeur A."/>
            <person name="Mulrain L."/>
            <person name="Navidi A."/>
            <person name="Naylor J."/>
            <person name="Negash T."/>
            <person name="Nguyen T."/>
            <person name="Nguyen N."/>
            <person name="Nicol R."/>
            <person name="Norbu C."/>
            <person name="Norbu N."/>
            <person name="Novod N."/>
            <person name="O'Neill B."/>
            <person name="Osman S."/>
            <person name="Markiewicz E."/>
            <person name="Oyono O.L."/>
            <person name="Patti C."/>
            <person name="Phunkhang P."/>
            <person name="Pierre F."/>
            <person name="Priest M."/>
            <person name="Raghuraman S."/>
            <person name="Rege F."/>
            <person name="Reyes R."/>
            <person name="Rise C."/>
            <person name="Rogov P."/>
            <person name="Ross K."/>
            <person name="Ryan E."/>
            <person name="Settipalli S."/>
            <person name="Shea T."/>
            <person name="Sherpa N."/>
            <person name="Shi L."/>
            <person name="Shih D."/>
            <person name="Sparrow T."/>
            <person name="Spaulding J."/>
            <person name="Stalker J."/>
            <person name="Stange-Thomann N."/>
            <person name="Stavropoulos S."/>
            <person name="Stone C."/>
            <person name="Strader C."/>
            <person name="Tesfaye S."/>
            <person name="Thomson T."/>
            <person name="Thoulutsang Y."/>
            <person name="Thoulutsang D."/>
            <person name="Topham K."/>
            <person name="Topping I."/>
            <person name="Tsamla T."/>
            <person name="Vassiliev H."/>
            <person name="Vo A."/>
            <person name="Wangchuk T."/>
            <person name="Wangdi T."/>
            <person name="Weiand M."/>
            <person name="Wilkinson J."/>
            <person name="Wilson A."/>
            <person name="Yadav S."/>
            <person name="Young G."/>
            <person name="Yu Q."/>
            <person name="Zembek L."/>
            <person name="Zhong D."/>
            <person name="Zimmer A."/>
            <person name="Zwirko Z."/>
            <person name="Jaffe D.B."/>
            <person name="Alvarez P."/>
            <person name="Brockman W."/>
            <person name="Butler J."/>
            <person name="Chin C."/>
            <person name="Gnerre S."/>
            <person name="Grabherr M."/>
            <person name="Kleber M."/>
            <person name="Mauceli E."/>
            <person name="MacCallum I."/>
        </authorList>
    </citation>
    <scope>NUCLEOTIDE SEQUENCE [LARGE SCALE GENOMIC DNA]</scope>
    <source>
        <strain evidence="8">Tucson 14024-0371.13</strain>
    </source>
</reference>
<dbReference type="AlphaFoldDB" id="B3MM57"/>
<evidence type="ECO:0000313" key="8">
    <source>
        <dbReference type="Proteomes" id="UP000007801"/>
    </source>
</evidence>
<dbReference type="HOGENOM" id="CLU_023597_0_0_1"/>
<dbReference type="eggNOG" id="ENOG502T2JZ">
    <property type="taxonomic scope" value="Eukaryota"/>
</dbReference>
<feature type="region of interest" description="Disordered" evidence="6">
    <location>
        <begin position="1"/>
        <end position="22"/>
    </location>
</feature>
<keyword evidence="8" id="KW-1185">Reference proteome</keyword>
<evidence type="ECO:0000313" key="7">
    <source>
        <dbReference type="EMBL" id="EDV30872.1"/>
    </source>
</evidence>
<dbReference type="EMBL" id="CH902620">
    <property type="protein sequence ID" value="EDV30872.1"/>
    <property type="molecule type" value="Genomic_DNA"/>
</dbReference>
<dbReference type="InterPro" id="IPR037796">
    <property type="entry name" value="TAF6"/>
</dbReference>
<dbReference type="GO" id="GO:0051123">
    <property type="term" value="P:RNA polymerase II preinitiation complex assembly"/>
    <property type="evidence" value="ECO:0007669"/>
    <property type="project" value="TreeGrafter"/>
</dbReference>
<proteinExistence type="inferred from homology"/>
<dbReference type="InParanoid" id="B3MM57"/>
<dbReference type="KEGG" id="dan:6497643"/>
<evidence type="ECO:0000256" key="3">
    <source>
        <dbReference type="ARBA" id="ARBA00023015"/>
    </source>
</evidence>
<evidence type="ECO:0000256" key="1">
    <source>
        <dbReference type="ARBA" id="ARBA00004123"/>
    </source>
</evidence>
<evidence type="ECO:0000256" key="6">
    <source>
        <dbReference type="SAM" id="MobiDB-lite"/>
    </source>
</evidence>